<dbReference type="InterPro" id="IPR018027">
    <property type="entry name" value="Asn/Gln_amidotransferase"/>
</dbReference>
<keyword evidence="6 10" id="KW-0648">Protein biosynthesis</keyword>
<dbReference type="NCBIfam" id="NF004012">
    <property type="entry name" value="PRK05477.1-2"/>
    <property type="match status" value="1"/>
</dbReference>
<dbReference type="PANTHER" id="PTHR11659">
    <property type="entry name" value="GLUTAMYL-TRNA GLN AMIDOTRANSFERASE SUBUNIT B MITOCHONDRIAL AND PROKARYOTIC PET112-RELATED"/>
    <property type="match status" value="1"/>
</dbReference>
<dbReference type="InterPro" id="IPR014746">
    <property type="entry name" value="Gln_synth/guanido_kin_cat_dom"/>
</dbReference>
<evidence type="ECO:0000256" key="6">
    <source>
        <dbReference type="ARBA" id="ARBA00022917"/>
    </source>
</evidence>
<dbReference type="HAMAP" id="MF_00121">
    <property type="entry name" value="GatB"/>
    <property type="match status" value="1"/>
</dbReference>
<dbReference type="SMART" id="SM00845">
    <property type="entry name" value="GatB_Yqey"/>
    <property type="match status" value="1"/>
</dbReference>
<dbReference type="InterPro" id="IPR006075">
    <property type="entry name" value="Asn/Gln-tRNA_Trfase_suB/E_cat"/>
</dbReference>
<comment type="catalytic activity">
    <reaction evidence="9 10">
        <text>L-glutamyl-tRNA(Gln) + L-glutamine + ATP + H2O = L-glutaminyl-tRNA(Gln) + L-glutamate + ADP + phosphate + H(+)</text>
        <dbReference type="Rhea" id="RHEA:17521"/>
        <dbReference type="Rhea" id="RHEA-COMP:9681"/>
        <dbReference type="Rhea" id="RHEA-COMP:9684"/>
        <dbReference type="ChEBI" id="CHEBI:15377"/>
        <dbReference type="ChEBI" id="CHEBI:15378"/>
        <dbReference type="ChEBI" id="CHEBI:29985"/>
        <dbReference type="ChEBI" id="CHEBI:30616"/>
        <dbReference type="ChEBI" id="CHEBI:43474"/>
        <dbReference type="ChEBI" id="CHEBI:58359"/>
        <dbReference type="ChEBI" id="CHEBI:78520"/>
        <dbReference type="ChEBI" id="CHEBI:78521"/>
        <dbReference type="ChEBI" id="CHEBI:456216"/>
    </reaction>
</comment>
<dbReference type="Pfam" id="PF02934">
    <property type="entry name" value="GatB_N"/>
    <property type="match status" value="1"/>
</dbReference>
<dbReference type="InterPro" id="IPR017959">
    <property type="entry name" value="Asn/Gln-tRNA_amidoTrfase_suB/E"/>
</dbReference>
<name>A0A1F6MFM3_9BACT</name>
<organism evidence="12 13">
    <name type="scientific">Candidatus Magasanikbacteria bacterium RIFCSPHIGHO2_01_FULL_47_8</name>
    <dbReference type="NCBI Taxonomy" id="1798673"/>
    <lineage>
        <taxon>Bacteria</taxon>
        <taxon>Candidatus Magasanikiibacteriota</taxon>
    </lineage>
</organism>
<keyword evidence="4 10" id="KW-0547">Nucleotide-binding</keyword>
<evidence type="ECO:0000313" key="13">
    <source>
        <dbReference type="Proteomes" id="UP000177953"/>
    </source>
</evidence>
<keyword evidence="3 10" id="KW-0436">Ligase</keyword>
<dbReference type="NCBIfam" id="TIGR00133">
    <property type="entry name" value="gatB"/>
    <property type="match status" value="1"/>
</dbReference>
<dbReference type="GO" id="GO:0005524">
    <property type="term" value="F:ATP binding"/>
    <property type="evidence" value="ECO:0007669"/>
    <property type="project" value="UniProtKB-KW"/>
</dbReference>
<feature type="domain" description="Asn/Gln amidotransferase" evidence="11">
    <location>
        <begin position="387"/>
        <end position="534"/>
    </location>
</feature>
<evidence type="ECO:0000256" key="9">
    <source>
        <dbReference type="ARBA" id="ARBA00047913"/>
    </source>
</evidence>
<dbReference type="Gene3D" id="1.10.10.410">
    <property type="match status" value="1"/>
</dbReference>
<comment type="subunit">
    <text evidence="2 10">Heterotrimer of A, B and C subunits.</text>
</comment>
<evidence type="ECO:0000256" key="1">
    <source>
        <dbReference type="ARBA" id="ARBA00005306"/>
    </source>
</evidence>
<reference evidence="12 13" key="1">
    <citation type="journal article" date="2016" name="Nat. Commun.">
        <title>Thousands of microbial genomes shed light on interconnected biogeochemical processes in an aquifer system.</title>
        <authorList>
            <person name="Anantharaman K."/>
            <person name="Brown C.T."/>
            <person name="Hug L.A."/>
            <person name="Sharon I."/>
            <person name="Castelle C.J."/>
            <person name="Probst A.J."/>
            <person name="Thomas B.C."/>
            <person name="Singh A."/>
            <person name="Wilkins M.J."/>
            <person name="Karaoz U."/>
            <person name="Brodie E.L."/>
            <person name="Williams K.H."/>
            <person name="Hubbard S.S."/>
            <person name="Banfield J.F."/>
        </authorList>
    </citation>
    <scope>NUCLEOTIDE SEQUENCE [LARGE SCALE GENOMIC DNA]</scope>
</reference>
<dbReference type="Proteomes" id="UP000177953">
    <property type="component" value="Unassembled WGS sequence"/>
</dbReference>
<comment type="catalytic activity">
    <reaction evidence="8 10">
        <text>L-aspartyl-tRNA(Asn) + L-glutamine + ATP + H2O = L-asparaginyl-tRNA(Asn) + L-glutamate + ADP + phosphate + 2 H(+)</text>
        <dbReference type="Rhea" id="RHEA:14513"/>
        <dbReference type="Rhea" id="RHEA-COMP:9674"/>
        <dbReference type="Rhea" id="RHEA-COMP:9677"/>
        <dbReference type="ChEBI" id="CHEBI:15377"/>
        <dbReference type="ChEBI" id="CHEBI:15378"/>
        <dbReference type="ChEBI" id="CHEBI:29985"/>
        <dbReference type="ChEBI" id="CHEBI:30616"/>
        <dbReference type="ChEBI" id="CHEBI:43474"/>
        <dbReference type="ChEBI" id="CHEBI:58359"/>
        <dbReference type="ChEBI" id="CHEBI:78515"/>
        <dbReference type="ChEBI" id="CHEBI:78516"/>
        <dbReference type="ChEBI" id="CHEBI:456216"/>
    </reaction>
</comment>
<evidence type="ECO:0000256" key="10">
    <source>
        <dbReference type="HAMAP-Rule" id="MF_00121"/>
    </source>
</evidence>
<dbReference type="PROSITE" id="PS01234">
    <property type="entry name" value="GATB"/>
    <property type="match status" value="1"/>
</dbReference>
<evidence type="ECO:0000256" key="8">
    <source>
        <dbReference type="ARBA" id="ARBA00047380"/>
    </source>
</evidence>
<dbReference type="AlphaFoldDB" id="A0A1F6MFM3"/>
<dbReference type="GO" id="GO:0050567">
    <property type="term" value="F:glutaminyl-tRNA synthase (glutamine-hydrolyzing) activity"/>
    <property type="evidence" value="ECO:0007669"/>
    <property type="project" value="UniProtKB-UniRule"/>
</dbReference>
<dbReference type="SUPFAM" id="SSF55931">
    <property type="entry name" value="Glutamine synthetase/guanido kinase"/>
    <property type="match status" value="1"/>
</dbReference>
<dbReference type="Pfam" id="PF02637">
    <property type="entry name" value="GatB_Yqey"/>
    <property type="match status" value="1"/>
</dbReference>
<comment type="similarity">
    <text evidence="1 10">Belongs to the GatB/GatE family. GatB subfamily.</text>
</comment>
<evidence type="ECO:0000256" key="4">
    <source>
        <dbReference type="ARBA" id="ARBA00022741"/>
    </source>
</evidence>
<comment type="caution">
    <text evidence="12">The sequence shown here is derived from an EMBL/GenBank/DDBJ whole genome shotgun (WGS) entry which is preliminary data.</text>
</comment>
<gene>
    <name evidence="10" type="primary">gatB</name>
    <name evidence="12" type="ORF">A2754_03645</name>
</gene>
<dbReference type="InterPro" id="IPR017958">
    <property type="entry name" value="Gln-tRNA_amidoTrfase_suB_CS"/>
</dbReference>
<dbReference type="FunFam" id="1.10.10.410:FF:000001">
    <property type="entry name" value="Aspartyl/glutamyl-tRNA(Asn/Gln) amidotransferase subunit B"/>
    <property type="match status" value="1"/>
</dbReference>
<protein>
    <recommendedName>
        <fullName evidence="10">Aspartyl/glutamyl-tRNA(Asn/Gln) amidotransferase subunit B</fullName>
        <shortName evidence="10">Asp/Glu-ADT subunit B</shortName>
        <ecNumber evidence="10">6.3.5.-</ecNumber>
    </recommendedName>
</protein>
<evidence type="ECO:0000256" key="2">
    <source>
        <dbReference type="ARBA" id="ARBA00011123"/>
    </source>
</evidence>
<comment type="function">
    <text evidence="7 10">Allows the formation of correctly charged Asn-tRNA(Asn) or Gln-tRNA(Gln) through the transamidation of misacylated Asp-tRNA(Asn) or Glu-tRNA(Gln) in organisms which lack either or both of asparaginyl-tRNA or glutaminyl-tRNA synthetases. The reaction takes place in the presence of glutamine and ATP through an activated phospho-Asp-tRNA(Asn) or phospho-Glu-tRNA(Gln).</text>
</comment>
<dbReference type="InterPro" id="IPR003789">
    <property type="entry name" value="Asn/Gln_tRNA_amidoTrase-B-like"/>
</dbReference>
<sequence>MLRLIPIIGLEIHVELKTRAKMFCGCANNPFIDTPNVNICEVCLAHPGTLPVPNKEAIIWTVKIAKALGCQINKNSKFDRKHYFYPDLPKGYQISQYDEPVGEHGKIELTFNTEKNHRGIAPIGVTRVHLEEDTAKLNHAASGNTLVDFNRAGVPLVEIVSDPDIQSSTEAKAYCQELQLIFRYLGASDADMEKGQMRCEANVSLQEEGKFTNDGGVIKPAPGATLNPKVEVKNINSFRAVEKAIEFEIKRQTELLTKGETWRQETRGWDEPKGATVHQRYKETAADYRYFPEPDIPPFRPLELAGRSSVPEMPIARRTRFNQEYGFSLADAYTLTADKYWGDYTENVMTELTAWLHALPETHSCGVHFPPLPEGRTKVGREKKERAPVCKTAQDLARLAGGWLTTKLMGAMKERAMDIRVLKVKPENFAELIALLYANRVNSTNAQKILAEMIDSGVDMDPTHIMEEKGYGQVSDEGQLGTIVDEVIKNYPDQVAQFKAGKEPLIKFLIGMAMKATEGSADPQVVEKLLREKLK</sequence>
<dbReference type="EC" id="6.3.5.-" evidence="10"/>
<dbReference type="SUPFAM" id="SSF89095">
    <property type="entry name" value="GatB/YqeY motif"/>
    <property type="match status" value="2"/>
</dbReference>
<dbReference type="EMBL" id="MFPU01000007">
    <property type="protein sequence ID" value="OGH70452.1"/>
    <property type="molecule type" value="Genomic_DNA"/>
</dbReference>
<proteinExistence type="inferred from homology"/>
<accession>A0A1F6MFM3</accession>
<dbReference type="GO" id="GO:0050566">
    <property type="term" value="F:asparaginyl-tRNA synthase (glutamine-hydrolyzing) activity"/>
    <property type="evidence" value="ECO:0007669"/>
    <property type="project" value="RHEA"/>
</dbReference>
<evidence type="ECO:0000259" key="11">
    <source>
        <dbReference type="SMART" id="SM00845"/>
    </source>
</evidence>
<keyword evidence="5 10" id="KW-0067">ATP-binding</keyword>
<evidence type="ECO:0000256" key="5">
    <source>
        <dbReference type="ARBA" id="ARBA00022840"/>
    </source>
</evidence>
<evidence type="ECO:0000256" key="3">
    <source>
        <dbReference type="ARBA" id="ARBA00022598"/>
    </source>
</evidence>
<evidence type="ECO:0000313" key="12">
    <source>
        <dbReference type="EMBL" id="OGH70452.1"/>
    </source>
</evidence>
<dbReference type="InterPro" id="IPR004413">
    <property type="entry name" value="GatB"/>
</dbReference>
<evidence type="ECO:0000256" key="7">
    <source>
        <dbReference type="ARBA" id="ARBA00024799"/>
    </source>
</evidence>
<dbReference type="InterPro" id="IPR023168">
    <property type="entry name" value="GatB_Yqey_C_2"/>
</dbReference>
<dbReference type="GO" id="GO:0006412">
    <property type="term" value="P:translation"/>
    <property type="evidence" value="ECO:0007669"/>
    <property type="project" value="UniProtKB-UniRule"/>
</dbReference>